<dbReference type="SMART" id="SM00382">
    <property type="entry name" value="AAA"/>
    <property type="match status" value="1"/>
</dbReference>
<dbReference type="PROSITE" id="PS50893">
    <property type="entry name" value="ABC_TRANSPORTER_2"/>
    <property type="match status" value="1"/>
</dbReference>
<sequence>MTVELSNILQPPTSSETPVILAEKVQFAFGEGELRKQILFDVDLAVMPGEIVLLTGPSGSGKTTLLTLIGALRQLKEGNLTVLGRSLRGATLADQLHVRRNIGFIFQQHNLLPFLTARRNVELMFELHPEVPAAVAQQRAEALLRQVGLGDRLDYYPARMSGGQKQRVAVARALAASPKLILADEPTAALDSQSGRDVVNLLKSLARNEACPILMVTHDSRVLDIADRIVHMEDGRIQSSNQSPLMTATDSSA</sequence>
<name>D2QWF2_PIRSD</name>
<dbReference type="InterPro" id="IPR017911">
    <property type="entry name" value="MacB-like_ATP-bd"/>
</dbReference>
<dbReference type="InterPro" id="IPR017871">
    <property type="entry name" value="ABC_transporter-like_CS"/>
</dbReference>
<reference evidence="5 6" key="1">
    <citation type="journal article" date="2009" name="Stand. Genomic Sci.">
        <title>Complete genome sequence of Pirellula staleyi type strain (ATCC 27377).</title>
        <authorList>
            <person name="Clum A."/>
            <person name="Tindall B.J."/>
            <person name="Sikorski J."/>
            <person name="Ivanova N."/>
            <person name="Mavrommatis K."/>
            <person name="Lucas S."/>
            <person name="Glavina del Rio T."/>
            <person name="Nolan M."/>
            <person name="Chen F."/>
            <person name="Tice H."/>
            <person name="Pitluck S."/>
            <person name="Cheng J.F."/>
            <person name="Chertkov O."/>
            <person name="Brettin T."/>
            <person name="Han C."/>
            <person name="Detter J.C."/>
            <person name="Kuske C."/>
            <person name="Bruce D."/>
            <person name="Goodwin L."/>
            <person name="Ovchinikova G."/>
            <person name="Pati A."/>
            <person name="Mikhailova N."/>
            <person name="Chen A."/>
            <person name="Palaniappan K."/>
            <person name="Land M."/>
            <person name="Hauser L."/>
            <person name="Chang Y.J."/>
            <person name="Jeffries C.D."/>
            <person name="Chain P."/>
            <person name="Rohde M."/>
            <person name="Goker M."/>
            <person name="Bristow J."/>
            <person name="Eisen J.A."/>
            <person name="Markowitz V."/>
            <person name="Hugenholtz P."/>
            <person name="Kyrpides N.C."/>
            <person name="Klenk H.P."/>
            <person name="Lapidus A."/>
        </authorList>
    </citation>
    <scope>NUCLEOTIDE SEQUENCE [LARGE SCALE GENOMIC DNA]</scope>
    <source>
        <strain evidence="6">ATCC 27377 / DSM 6068 / ICPB 4128</strain>
    </source>
</reference>
<dbReference type="InterPro" id="IPR014324">
    <property type="entry name" value="ABC_heterocyst_DevA"/>
</dbReference>
<keyword evidence="1" id="KW-0813">Transport</keyword>
<dbReference type="PANTHER" id="PTHR24220:SF376">
    <property type="entry name" value="ABC TRANSPORTER"/>
    <property type="match status" value="1"/>
</dbReference>
<dbReference type="Pfam" id="PF00005">
    <property type="entry name" value="ABC_tran"/>
    <property type="match status" value="1"/>
</dbReference>
<dbReference type="HOGENOM" id="CLU_000604_1_22_0"/>
<dbReference type="Gene3D" id="3.40.50.300">
    <property type="entry name" value="P-loop containing nucleotide triphosphate hydrolases"/>
    <property type="match status" value="1"/>
</dbReference>
<dbReference type="GO" id="GO:0022857">
    <property type="term" value="F:transmembrane transporter activity"/>
    <property type="evidence" value="ECO:0007669"/>
    <property type="project" value="TreeGrafter"/>
</dbReference>
<dbReference type="OrthoDB" id="9786950at2"/>
<dbReference type="SUPFAM" id="SSF52540">
    <property type="entry name" value="P-loop containing nucleoside triphosphate hydrolases"/>
    <property type="match status" value="1"/>
</dbReference>
<dbReference type="eggNOG" id="COG1136">
    <property type="taxonomic scope" value="Bacteria"/>
</dbReference>
<dbReference type="KEGG" id="psl:Psta_3091"/>
<keyword evidence="3 5" id="KW-0067">ATP-binding</keyword>
<dbReference type="GO" id="GO:0005886">
    <property type="term" value="C:plasma membrane"/>
    <property type="evidence" value="ECO:0007669"/>
    <property type="project" value="TreeGrafter"/>
</dbReference>
<organism evidence="5 6">
    <name type="scientific">Pirellula staleyi (strain ATCC 27377 / DSM 6068 / ICPB 4128)</name>
    <name type="common">Pirella staleyi</name>
    <dbReference type="NCBI Taxonomy" id="530564"/>
    <lineage>
        <taxon>Bacteria</taxon>
        <taxon>Pseudomonadati</taxon>
        <taxon>Planctomycetota</taxon>
        <taxon>Planctomycetia</taxon>
        <taxon>Pirellulales</taxon>
        <taxon>Pirellulaceae</taxon>
        <taxon>Pirellula</taxon>
    </lineage>
</organism>
<evidence type="ECO:0000259" key="4">
    <source>
        <dbReference type="PROSITE" id="PS50893"/>
    </source>
</evidence>
<evidence type="ECO:0000256" key="2">
    <source>
        <dbReference type="ARBA" id="ARBA00022741"/>
    </source>
</evidence>
<proteinExistence type="predicted"/>
<accession>D2QWF2</accession>
<dbReference type="InterPro" id="IPR027417">
    <property type="entry name" value="P-loop_NTPase"/>
</dbReference>
<dbReference type="PANTHER" id="PTHR24220">
    <property type="entry name" value="IMPORT ATP-BINDING PROTEIN"/>
    <property type="match status" value="1"/>
</dbReference>
<evidence type="ECO:0000313" key="6">
    <source>
        <dbReference type="Proteomes" id="UP000001887"/>
    </source>
</evidence>
<feature type="domain" description="ABC transporter" evidence="4">
    <location>
        <begin position="20"/>
        <end position="253"/>
    </location>
</feature>
<keyword evidence="2" id="KW-0547">Nucleotide-binding</keyword>
<dbReference type="InterPro" id="IPR015854">
    <property type="entry name" value="ABC_transpr_LolD-like"/>
</dbReference>
<dbReference type="PROSITE" id="PS00211">
    <property type="entry name" value="ABC_TRANSPORTER_1"/>
    <property type="match status" value="1"/>
</dbReference>
<dbReference type="CDD" id="cd03255">
    <property type="entry name" value="ABC_MJ0796_LolCDE_FtsE"/>
    <property type="match status" value="1"/>
</dbReference>
<dbReference type="EMBL" id="CP001848">
    <property type="protein sequence ID" value="ADB17755.1"/>
    <property type="molecule type" value="Genomic_DNA"/>
</dbReference>
<evidence type="ECO:0000256" key="1">
    <source>
        <dbReference type="ARBA" id="ARBA00022448"/>
    </source>
</evidence>
<protein>
    <submittedName>
        <fullName evidence="5">ABC exporter ATP-binding subunit, DevA family</fullName>
    </submittedName>
</protein>
<gene>
    <name evidence="5" type="ordered locus">Psta_3091</name>
</gene>
<evidence type="ECO:0000256" key="3">
    <source>
        <dbReference type="ARBA" id="ARBA00022840"/>
    </source>
</evidence>
<dbReference type="AlphaFoldDB" id="D2QWF2"/>
<dbReference type="Proteomes" id="UP000001887">
    <property type="component" value="Chromosome"/>
</dbReference>
<dbReference type="InterPro" id="IPR003439">
    <property type="entry name" value="ABC_transporter-like_ATP-bd"/>
</dbReference>
<dbReference type="GO" id="GO:0005524">
    <property type="term" value="F:ATP binding"/>
    <property type="evidence" value="ECO:0007669"/>
    <property type="project" value="UniProtKB-KW"/>
</dbReference>
<keyword evidence="6" id="KW-1185">Reference proteome</keyword>
<dbReference type="InterPro" id="IPR003593">
    <property type="entry name" value="AAA+_ATPase"/>
</dbReference>
<dbReference type="STRING" id="530564.Psta_3091"/>
<dbReference type="NCBIfam" id="TIGR02982">
    <property type="entry name" value="heterocyst_DevA"/>
    <property type="match status" value="1"/>
</dbReference>
<evidence type="ECO:0000313" key="5">
    <source>
        <dbReference type="EMBL" id="ADB17755.1"/>
    </source>
</evidence>
<dbReference type="GO" id="GO:0016887">
    <property type="term" value="F:ATP hydrolysis activity"/>
    <property type="evidence" value="ECO:0007669"/>
    <property type="project" value="InterPro"/>
</dbReference>